<dbReference type="SUPFAM" id="SSF117281">
    <property type="entry name" value="Kelch motif"/>
    <property type="match status" value="1"/>
</dbReference>
<dbReference type="Gene3D" id="2.120.10.80">
    <property type="entry name" value="Kelch-type beta propeller"/>
    <property type="match status" value="1"/>
</dbReference>
<sequence>MIRRLFILFGLAFLGFSCAEDEVVPRTNPRFSVALIQGVNEDGVEFSANIYDYGSEEILEYGFVFGANPKLNDPNAEILSMSGRPEKEFKLRAVQGLERGKPYFVVAYLKTQSGIVYSGIKEFVSEGSRGYVLGQIIAPEEVFFGDILIFEGENLPKNQSQIQVKIEGFQAEVISMEGSQFKVKIPDVFEFDPERAKEGRFQIDLKVSVKQLSVEKILNFRKPKFILEEIPEVAYTDRIRIKGADLRDLSLQVKYEDENGKISNLEVLTRGDNLVEVLPNALFTEANPKLIIRVRGIEYQVANSFKLKPTKLNKAQTSKFDGWYAYIELNGENFNPLGKEYNRVELQGSTYHLAEITEFSADRMKITLVPDEGVYSREILVRTNMGPGLSQDAYRLEVSDPRIPVQEFPYQFITSLYSVGVSFQNKGYFVSSEGVFEFSSSISSPKRLFGPFPSALQFPFNFTASGEGNLYFSDGKKLMRFNLNSNQPQALPDLPNNATENLGFFVNEGYLYAEYGTLRGYFFDPSCSRRFRLNLSTLIWEELAADTGRYYIGNKTFKVNGDLYSYRTRVNENTNNTEIARFNSNTKSWEFVKTILPGGVQVRTNEVYVIGENVYFLESSNSFVLNSSNWTQKNIDNVTLGIWPKYGFQIEDKLYQFNFHREKSVLYEIDPDYFVFR</sequence>
<dbReference type="InterPro" id="IPR015915">
    <property type="entry name" value="Kelch-typ_b-propeller"/>
</dbReference>
<comment type="caution">
    <text evidence="2">The sequence shown here is derived from an EMBL/GenBank/DDBJ whole genome shotgun (WGS) entry which is preliminary data.</text>
</comment>
<feature type="signal peptide" evidence="1">
    <location>
        <begin position="1"/>
        <end position="19"/>
    </location>
</feature>
<name>A0A4V6PW44_9BACT</name>
<evidence type="ECO:0000256" key="1">
    <source>
        <dbReference type="SAM" id="SignalP"/>
    </source>
</evidence>
<dbReference type="EMBL" id="SNYF01000007">
    <property type="protein sequence ID" value="TDQ16403.1"/>
    <property type="molecule type" value="Genomic_DNA"/>
</dbReference>
<evidence type="ECO:0000313" key="3">
    <source>
        <dbReference type="Proteomes" id="UP000294535"/>
    </source>
</evidence>
<evidence type="ECO:0000313" key="2">
    <source>
        <dbReference type="EMBL" id="TDQ16403.1"/>
    </source>
</evidence>
<keyword evidence="1" id="KW-0732">Signal</keyword>
<proteinExistence type="predicted"/>
<dbReference type="PROSITE" id="PS51257">
    <property type="entry name" value="PROKAR_LIPOPROTEIN"/>
    <property type="match status" value="1"/>
</dbReference>
<gene>
    <name evidence="2" type="ORF">DFQ04_2521</name>
</gene>
<feature type="chain" id="PRO_5020938898" description="IPT/TIG domain-containing protein" evidence="1">
    <location>
        <begin position="20"/>
        <end position="677"/>
    </location>
</feature>
<protein>
    <recommendedName>
        <fullName evidence="4">IPT/TIG domain-containing protein</fullName>
    </recommendedName>
</protein>
<dbReference type="AlphaFoldDB" id="A0A4V6PW44"/>
<dbReference type="Proteomes" id="UP000294535">
    <property type="component" value="Unassembled WGS sequence"/>
</dbReference>
<reference evidence="2 3" key="1">
    <citation type="submission" date="2019-03" db="EMBL/GenBank/DDBJ databases">
        <title>Genomic Encyclopedia of Type Strains, Phase III (KMG-III): the genomes of soil and plant-associated and newly described type strains.</title>
        <authorList>
            <person name="Whitman W."/>
        </authorList>
    </citation>
    <scope>NUCLEOTIDE SEQUENCE [LARGE SCALE GENOMIC DNA]</scope>
    <source>
        <strain evidence="2 3">CECT 8446</strain>
    </source>
</reference>
<accession>A0A4V6PW44</accession>
<dbReference type="RefSeq" id="WP_133556314.1">
    <property type="nucleotide sequence ID" value="NZ_SNYF01000007.1"/>
</dbReference>
<keyword evidence="3" id="KW-1185">Reference proteome</keyword>
<dbReference type="OrthoDB" id="818416at2"/>
<organism evidence="2 3">
    <name type="scientific">Algoriphagus boseongensis</name>
    <dbReference type="NCBI Taxonomy" id="1442587"/>
    <lineage>
        <taxon>Bacteria</taxon>
        <taxon>Pseudomonadati</taxon>
        <taxon>Bacteroidota</taxon>
        <taxon>Cytophagia</taxon>
        <taxon>Cytophagales</taxon>
        <taxon>Cyclobacteriaceae</taxon>
        <taxon>Algoriphagus</taxon>
    </lineage>
</organism>
<evidence type="ECO:0008006" key="4">
    <source>
        <dbReference type="Google" id="ProtNLM"/>
    </source>
</evidence>